<dbReference type="AlphaFoldDB" id="A0A177BCI4"/>
<protein>
    <submittedName>
        <fullName evidence="1">Uncharacterized protein</fullName>
    </submittedName>
</protein>
<accession>A0A177BCI4</accession>
<comment type="caution">
    <text evidence="1">The sequence shown here is derived from an EMBL/GenBank/DDBJ whole genome shotgun (WGS) entry which is preliminary data.</text>
</comment>
<dbReference type="InterPro" id="IPR016024">
    <property type="entry name" value="ARM-type_fold"/>
</dbReference>
<dbReference type="EMBL" id="LWCA01000008">
    <property type="protein sequence ID" value="OAF72028.1"/>
    <property type="molecule type" value="Genomic_DNA"/>
</dbReference>
<name>A0A177BCI4_9BILA</name>
<gene>
    <name evidence="1" type="ORF">A3Q56_00188</name>
</gene>
<dbReference type="Proteomes" id="UP000078046">
    <property type="component" value="Unassembled WGS sequence"/>
</dbReference>
<evidence type="ECO:0000313" key="1">
    <source>
        <dbReference type="EMBL" id="OAF72028.1"/>
    </source>
</evidence>
<keyword evidence="2" id="KW-1185">Reference proteome</keyword>
<dbReference type="InterPro" id="IPR012331">
    <property type="entry name" value="Clathrin_H-chain_linker"/>
</dbReference>
<proteinExistence type="predicted"/>
<evidence type="ECO:0000313" key="2">
    <source>
        <dbReference type="Proteomes" id="UP000078046"/>
    </source>
</evidence>
<dbReference type="SUPFAM" id="SSF48371">
    <property type="entry name" value="ARM repeat"/>
    <property type="match status" value="1"/>
</dbReference>
<dbReference type="Gene3D" id="1.25.40.30">
    <property type="match status" value="1"/>
</dbReference>
<dbReference type="OrthoDB" id="2113814at2759"/>
<organism evidence="1 2">
    <name type="scientific">Intoshia linei</name>
    <dbReference type="NCBI Taxonomy" id="1819745"/>
    <lineage>
        <taxon>Eukaryota</taxon>
        <taxon>Metazoa</taxon>
        <taxon>Spiralia</taxon>
        <taxon>Lophotrochozoa</taxon>
        <taxon>Mesozoa</taxon>
        <taxon>Orthonectida</taxon>
        <taxon>Rhopaluridae</taxon>
        <taxon>Intoshia</taxon>
    </lineage>
</organism>
<sequence length="683" mass="81860">MHFQVFEIVDTDLIDYACIFDYSDTQIDKFPEESIYNRNIEYNILANGWESDRIEIENEHFIVVKRECMRIIAVSRLQHALIIVKFGQDYKVCCISPINNCKNELENSLKNDLSLIPCNRIEERYDIARDYFNKIIKLSKRYSQFFTIKSVYEAKIEEYLKKRQKQCELKALVNRLTVQKNNLEKYLKHEKDLTEKILMIKRKNLILQDDINEKILIIQKHKEVENKNLLKFDKICIDNNLTHLTDQELIRNEINEETYKLNRKNLMNEAVLLTHESKKKLKEYILNKAQIIETKENLFKKNLKKFYIQSKICKIIQNYKTLSLNNQNISIMTLFRNKILQCWQNFDKFYDDFQYIQIEKVDYSDVSRNKSISTFKCNEPCFDFKIRRNFELAMEAKNYKKAAWIAVNSTNGILRNINIMMDFCEIEDVGMNLHPAIYFANAIFQTINESKPLTQDFLIFIVETCIIKNQVDYLFNWNEAKILPLKECLLEPLTDRFIYKEKEMSKNEESILLNILINVLEKNDIQFDNIMDLCISRGNYRLVYLYTLHQMTTLNKYENFKKIYGIILKYEEIGFYKYFLKNNHHLMLDFVDYIIVNATSFILMTDIVTCTIHFLKDSTFYCCNLELYLGKDDDKSKNKPINVILRILKPYWGSGRNVTWIIGLHRYHWRFSCGKKNNIMWYH</sequence>
<reference evidence="1 2" key="1">
    <citation type="submission" date="2016-04" db="EMBL/GenBank/DDBJ databases">
        <title>The genome of Intoshia linei affirms orthonectids as highly simplified spiralians.</title>
        <authorList>
            <person name="Mikhailov K.V."/>
            <person name="Slusarev G.S."/>
            <person name="Nikitin M.A."/>
            <person name="Logacheva M.D."/>
            <person name="Penin A."/>
            <person name="Aleoshin V."/>
            <person name="Panchin Y.V."/>
        </authorList>
    </citation>
    <scope>NUCLEOTIDE SEQUENCE [LARGE SCALE GENOMIC DNA]</scope>
    <source>
        <strain evidence="1">Intl2013</strain>
        <tissue evidence="1">Whole animal</tissue>
    </source>
</reference>